<evidence type="ECO:0000256" key="1">
    <source>
        <dbReference type="SAM" id="Coils"/>
    </source>
</evidence>
<dbReference type="Gene3D" id="1.20.5.170">
    <property type="match status" value="1"/>
</dbReference>
<reference evidence="4 5" key="1">
    <citation type="journal article" date="1998" name="Science">
        <title>Genome sequence of the nematode C. elegans: a platform for investigating biology.</title>
        <authorList>
            <consortium name="The C. elegans sequencing consortium"/>
            <person name="Sulson J.E."/>
            <person name="Waterston R."/>
        </authorList>
    </citation>
    <scope>NUCLEOTIDE SEQUENCE [LARGE SCALE GENOMIC DNA]</scope>
    <source>
        <strain evidence="4 5">Bristol N2</strain>
    </source>
</reference>
<dbReference type="GeneID" id="183204"/>
<organism evidence="4 5">
    <name type="scientific">Caenorhabditis elegans</name>
    <dbReference type="NCBI Taxonomy" id="6239"/>
    <lineage>
        <taxon>Eukaryota</taxon>
        <taxon>Metazoa</taxon>
        <taxon>Ecdysozoa</taxon>
        <taxon>Nematoda</taxon>
        <taxon>Chromadorea</taxon>
        <taxon>Rhabditida</taxon>
        <taxon>Rhabditina</taxon>
        <taxon>Rhabditomorpha</taxon>
        <taxon>Rhabditoidea</taxon>
        <taxon>Rhabditidae</taxon>
        <taxon>Peloderinae</taxon>
        <taxon>Caenorhabditis</taxon>
    </lineage>
</organism>
<dbReference type="PROSITE" id="PS00036">
    <property type="entry name" value="BZIP_BASIC"/>
    <property type="match status" value="1"/>
</dbReference>
<feature type="region of interest" description="Disordered" evidence="2">
    <location>
        <begin position="48"/>
        <end position="71"/>
    </location>
</feature>
<dbReference type="IntAct" id="G5EBE5">
    <property type="interactions" value="2"/>
</dbReference>
<protein>
    <submittedName>
        <fullName evidence="4">BZIP domain-containing protein</fullName>
    </submittedName>
</protein>
<keyword evidence="1" id="KW-0175">Coiled coil</keyword>
<name>G5EBE5_CAEEL</name>
<dbReference type="InterPro" id="IPR046347">
    <property type="entry name" value="bZIP_sf"/>
</dbReference>
<feature type="coiled-coil region" evidence="1">
    <location>
        <begin position="126"/>
        <end position="181"/>
    </location>
</feature>
<gene>
    <name evidence="4 6" type="primary">zip-5</name>
    <name evidence="6" type="ORF">C34D1.5</name>
    <name evidence="4" type="ORF">CELE_C34D1.5</name>
</gene>
<evidence type="ECO:0000256" key="2">
    <source>
        <dbReference type="SAM" id="MobiDB-lite"/>
    </source>
</evidence>
<dbReference type="EMBL" id="BX284605">
    <property type="protein sequence ID" value="CAB01492.1"/>
    <property type="molecule type" value="Genomic_DNA"/>
</dbReference>
<dbReference type="ExpressionAtlas" id="G5EBE5">
    <property type="expression patterns" value="baseline and differential"/>
</dbReference>
<evidence type="ECO:0000313" key="6">
    <source>
        <dbReference type="WormBase" id="C34D1.5a"/>
    </source>
</evidence>
<dbReference type="PROSITE" id="PS50217">
    <property type="entry name" value="BZIP"/>
    <property type="match status" value="1"/>
</dbReference>
<dbReference type="GO" id="GO:0000978">
    <property type="term" value="F:RNA polymerase II cis-regulatory region sequence-specific DNA binding"/>
    <property type="evidence" value="ECO:0000318"/>
    <property type="project" value="GO_Central"/>
</dbReference>
<dbReference type="eggNOG" id="ENOG502TI2J">
    <property type="taxonomic scope" value="Eukaryota"/>
</dbReference>
<dbReference type="PaxDb" id="6239-C34D1.5a"/>
<feature type="domain" description="BZIP" evidence="3">
    <location>
        <begin position="108"/>
        <end position="171"/>
    </location>
</feature>
<dbReference type="SMR" id="G5EBE5"/>
<evidence type="ECO:0000259" key="3">
    <source>
        <dbReference type="PROSITE" id="PS50217"/>
    </source>
</evidence>
<dbReference type="PIR" id="T19719">
    <property type="entry name" value="T19719"/>
</dbReference>
<evidence type="ECO:0000313" key="5">
    <source>
        <dbReference type="Proteomes" id="UP000001940"/>
    </source>
</evidence>
<dbReference type="GO" id="GO:0000981">
    <property type="term" value="F:DNA-binding transcription factor activity, RNA polymerase II-specific"/>
    <property type="evidence" value="ECO:0000318"/>
    <property type="project" value="GO_Central"/>
</dbReference>
<dbReference type="OrthoDB" id="5801617at2759"/>
<dbReference type="AlphaFoldDB" id="G5EBE5"/>
<proteinExistence type="evidence at protein level"/>
<dbReference type="AGR" id="WB:WBGene00007932"/>
<sequence>MSDYCSNDASPFGDYDLPSDEPSPKYQKLNKNIFSPLSPTFELKFQSKLRVSGNSTSSTTSDDSDDESLHRSNQLKHLETLFKESILRTSFSRPGVSNTSCDEKLDLVSEDEKKRLRNTEAARRCREKIKRKTDDLETELTRLTARNEVMNQHRIRLLSQVEEQMRMLENIKSRNPELEAEIRYEAKKIVDTYTHQVETKRKAIQDYFDMTCNKLY</sequence>
<dbReference type="GO" id="GO:0006357">
    <property type="term" value="P:regulation of transcription by RNA polymerase II"/>
    <property type="evidence" value="ECO:0000318"/>
    <property type="project" value="GO_Central"/>
</dbReference>
<keyword evidence="5" id="KW-1185">Reference proteome</keyword>
<dbReference type="CDD" id="cd14686">
    <property type="entry name" value="bZIP"/>
    <property type="match status" value="1"/>
</dbReference>
<dbReference type="PeptideAtlas" id="G5EBE5"/>
<dbReference type="Pfam" id="PF07716">
    <property type="entry name" value="bZIP_2"/>
    <property type="match status" value="1"/>
</dbReference>
<dbReference type="InParanoid" id="G5EBE5"/>
<dbReference type="SUPFAM" id="SSF57959">
    <property type="entry name" value="Leucine zipper domain"/>
    <property type="match status" value="1"/>
</dbReference>
<dbReference type="InterPro" id="IPR004827">
    <property type="entry name" value="bZIP"/>
</dbReference>
<dbReference type="Bgee" id="WBGene00007932">
    <property type="expression patterns" value="Expressed in larva and 3 other cell types or tissues"/>
</dbReference>
<feature type="region of interest" description="Disordered" evidence="2">
    <location>
        <begin position="1"/>
        <end position="31"/>
    </location>
</feature>
<dbReference type="FunCoup" id="G5EBE5">
    <property type="interactions" value="1"/>
</dbReference>
<comment type="interaction">
    <interactant intactId="EBI-2414392">
        <id>G5EBE5</id>
    </interactant>
    <interactant intactId="EBI-2414388">
        <id>G5ECU7</id>
        <label>jun-1</label>
    </interactant>
    <organismsDiffer>false</organismsDiffer>
    <experiments>3</experiments>
</comment>
<dbReference type="STRING" id="6239.C34D1.5a.1"/>
<dbReference type="HOGENOM" id="CLU_1278649_0_0_1"/>
<dbReference type="RefSeq" id="NP_506292.1">
    <property type="nucleotide sequence ID" value="NM_073891.3"/>
</dbReference>
<dbReference type="CTD" id="183204"/>
<accession>G5EBE5</accession>
<dbReference type="WormBase" id="C34D1.5a">
    <property type="protein sequence ID" value="CE18541"/>
    <property type="gene ID" value="WBGene00007932"/>
    <property type="gene designation" value="zip-5"/>
</dbReference>
<dbReference type="Proteomes" id="UP000001940">
    <property type="component" value="Chromosome V"/>
</dbReference>
<evidence type="ECO:0000313" key="4">
    <source>
        <dbReference type="EMBL" id="CAB01492.1"/>
    </source>
</evidence>